<dbReference type="Pfam" id="PF00172">
    <property type="entry name" value="Zn_clus"/>
    <property type="match status" value="1"/>
</dbReference>
<dbReference type="Gene3D" id="4.10.240.10">
    <property type="entry name" value="Zn(2)-C6 fungal-type DNA-binding domain"/>
    <property type="match status" value="1"/>
</dbReference>
<protein>
    <recommendedName>
        <fullName evidence="5">Zn(2)-C6 fungal-type domain-containing protein</fullName>
    </recommendedName>
</protein>
<dbReference type="InterPro" id="IPR001138">
    <property type="entry name" value="Zn2Cys6_DnaBD"/>
</dbReference>
<keyword evidence="2" id="KW-0238">DNA-binding</keyword>
<keyword evidence="3" id="KW-0804">Transcription</keyword>
<dbReference type="OrthoDB" id="5350673at2759"/>
<keyword evidence="1" id="KW-0805">Transcription regulation</keyword>
<sequence length="367" mass="41841">MVQRRSHTKSRKGCFECKRRHIKCNEARPVCSNCQRLESNCTWPIRKNAAVASWIDDSVSSGSQHGTSAEPETPGLAVNDLRLLHHYTMNTRAVMDRSPTHDTWRSTVVEYGFRHHFLLRGILAVSALHLSTLHRDESRELFLQSTTHIGCALREFRILLSNPDPSITGPMFALAAILVLHGLGTAQVQTPEDPIGALVHCISLVRGVRAVVNRDYARLLMSEFGPLINVAQRHGVAGEIVEVRRLKELIRDREKNESMRNQYFEAVDELHEIFLELQALDDERSAVAYIFSWAALSPERFMISLSKREPVALVILAYYAVLFQTSKKCWWLQGWYQRILDAVHAAVGPGYEDWLAWPRQQAVYFRA</sequence>
<dbReference type="PROSITE" id="PS00463">
    <property type="entry name" value="ZN2_CY6_FUNGAL_1"/>
    <property type="match status" value="1"/>
</dbReference>
<dbReference type="InterPro" id="IPR053157">
    <property type="entry name" value="Sterol_Uptake_Regulator"/>
</dbReference>
<dbReference type="SUPFAM" id="SSF57701">
    <property type="entry name" value="Zn2/Cys6 DNA-binding domain"/>
    <property type="match status" value="1"/>
</dbReference>
<dbReference type="GO" id="GO:0008270">
    <property type="term" value="F:zinc ion binding"/>
    <property type="evidence" value="ECO:0007669"/>
    <property type="project" value="InterPro"/>
</dbReference>
<dbReference type="STRING" id="1447875.A0A2B7Y8V9"/>
<evidence type="ECO:0000256" key="2">
    <source>
        <dbReference type="ARBA" id="ARBA00023125"/>
    </source>
</evidence>
<name>A0A2B7Y8V9_9EURO</name>
<evidence type="ECO:0000259" key="5">
    <source>
        <dbReference type="PROSITE" id="PS50048"/>
    </source>
</evidence>
<dbReference type="PROSITE" id="PS50048">
    <property type="entry name" value="ZN2_CY6_FUNGAL_2"/>
    <property type="match status" value="1"/>
</dbReference>
<dbReference type="PANTHER" id="PTHR47784">
    <property type="entry name" value="STEROL UPTAKE CONTROL PROTEIN 2"/>
    <property type="match status" value="1"/>
</dbReference>
<keyword evidence="7" id="KW-1185">Reference proteome</keyword>
<organism evidence="6 7">
    <name type="scientific">Helicocarpus griseus UAMH5409</name>
    <dbReference type="NCBI Taxonomy" id="1447875"/>
    <lineage>
        <taxon>Eukaryota</taxon>
        <taxon>Fungi</taxon>
        <taxon>Dikarya</taxon>
        <taxon>Ascomycota</taxon>
        <taxon>Pezizomycotina</taxon>
        <taxon>Eurotiomycetes</taxon>
        <taxon>Eurotiomycetidae</taxon>
        <taxon>Onygenales</taxon>
        <taxon>Ajellomycetaceae</taxon>
        <taxon>Helicocarpus</taxon>
    </lineage>
</organism>
<dbReference type="InterPro" id="IPR036864">
    <property type="entry name" value="Zn2-C6_fun-type_DNA-bd_sf"/>
</dbReference>
<evidence type="ECO:0000256" key="3">
    <source>
        <dbReference type="ARBA" id="ARBA00023163"/>
    </source>
</evidence>
<proteinExistence type="predicted"/>
<feature type="domain" description="Zn(2)-C6 fungal-type" evidence="5">
    <location>
        <begin position="13"/>
        <end position="43"/>
    </location>
</feature>
<dbReference type="CDD" id="cd00067">
    <property type="entry name" value="GAL4"/>
    <property type="match status" value="1"/>
</dbReference>
<dbReference type="SMART" id="SM00066">
    <property type="entry name" value="GAL4"/>
    <property type="match status" value="1"/>
</dbReference>
<dbReference type="EMBL" id="PDNB01000007">
    <property type="protein sequence ID" value="PGH17946.1"/>
    <property type="molecule type" value="Genomic_DNA"/>
</dbReference>
<dbReference type="GO" id="GO:0003677">
    <property type="term" value="F:DNA binding"/>
    <property type="evidence" value="ECO:0007669"/>
    <property type="project" value="UniProtKB-KW"/>
</dbReference>
<gene>
    <name evidence="6" type="ORF">AJ79_00845</name>
</gene>
<dbReference type="AlphaFoldDB" id="A0A2B7Y8V9"/>
<evidence type="ECO:0000313" key="7">
    <source>
        <dbReference type="Proteomes" id="UP000223968"/>
    </source>
</evidence>
<accession>A0A2B7Y8V9</accession>
<comment type="caution">
    <text evidence="6">The sequence shown here is derived from an EMBL/GenBank/DDBJ whole genome shotgun (WGS) entry which is preliminary data.</text>
</comment>
<dbReference type="GO" id="GO:0001228">
    <property type="term" value="F:DNA-binding transcription activator activity, RNA polymerase II-specific"/>
    <property type="evidence" value="ECO:0007669"/>
    <property type="project" value="TreeGrafter"/>
</dbReference>
<dbReference type="Proteomes" id="UP000223968">
    <property type="component" value="Unassembled WGS sequence"/>
</dbReference>
<evidence type="ECO:0000313" key="6">
    <source>
        <dbReference type="EMBL" id="PGH17946.1"/>
    </source>
</evidence>
<evidence type="ECO:0000256" key="1">
    <source>
        <dbReference type="ARBA" id="ARBA00023015"/>
    </source>
</evidence>
<evidence type="ECO:0000256" key="4">
    <source>
        <dbReference type="ARBA" id="ARBA00023242"/>
    </source>
</evidence>
<keyword evidence="4" id="KW-0539">Nucleus</keyword>
<dbReference type="PANTHER" id="PTHR47784:SF4">
    <property type="entry name" value="ZN(II)2CYS6 TRANSCRIPTION FACTOR (EUROFUNG)"/>
    <property type="match status" value="1"/>
</dbReference>
<reference evidence="6 7" key="1">
    <citation type="submission" date="2017-10" db="EMBL/GenBank/DDBJ databases">
        <title>Comparative genomics in systemic dimorphic fungi from Ajellomycetaceae.</title>
        <authorList>
            <person name="Munoz J.F."/>
            <person name="Mcewen J.G."/>
            <person name="Clay O.K."/>
            <person name="Cuomo C.A."/>
        </authorList>
    </citation>
    <scope>NUCLEOTIDE SEQUENCE [LARGE SCALE GENOMIC DNA]</scope>
    <source>
        <strain evidence="6 7">UAMH5409</strain>
    </source>
</reference>